<dbReference type="AlphaFoldDB" id="A0AB34KFB4"/>
<feature type="transmembrane region" description="Helical" evidence="3">
    <location>
        <begin position="421"/>
        <end position="442"/>
    </location>
</feature>
<dbReference type="PANTHER" id="PTHR31735:SF1">
    <property type="entry name" value="VACUOLAR MEMBRANE PROTEIN YPL162C"/>
    <property type="match status" value="1"/>
</dbReference>
<proteinExistence type="predicted"/>
<name>A0AB34KFB4_9PEZI</name>
<dbReference type="Pfam" id="PF00254">
    <property type="entry name" value="FKBP_C"/>
    <property type="match status" value="1"/>
</dbReference>
<dbReference type="GO" id="GO:0003755">
    <property type="term" value="F:peptidyl-prolyl cis-trans isomerase activity"/>
    <property type="evidence" value="ECO:0007669"/>
    <property type="project" value="UniProtKB-KW"/>
</dbReference>
<feature type="transmembrane region" description="Helical" evidence="3">
    <location>
        <begin position="380"/>
        <end position="401"/>
    </location>
</feature>
<accession>A0AB34KFB4</accession>
<evidence type="ECO:0000313" key="6">
    <source>
        <dbReference type="EMBL" id="KAL1583722.1"/>
    </source>
</evidence>
<dbReference type="InterPro" id="IPR001179">
    <property type="entry name" value="PPIase_FKBP_dom"/>
</dbReference>
<feature type="transmembrane region" description="Helical" evidence="3">
    <location>
        <begin position="323"/>
        <end position="343"/>
    </location>
</feature>
<dbReference type="EC" id="5.2.1.8" evidence="1"/>
<dbReference type="GO" id="GO:0016020">
    <property type="term" value="C:membrane"/>
    <property type="evidence" value="ECO:0007669"/>
    <property type="project" value="TreeGrafter"/>
</dbReference>
<sequence>MRFSRALPAALLALLPAITPALAQETPDLALETESDEPPTELQVNITNHVFCSHPTAKGDTVKVNYALKVFGSEDIIETTFEKKPFTFMVGLGHVIKGWDQGMMNMCPGERRTLTIPPYLAYGEKGSGDDIPENATLVFDTEMLTIYGHKQKSISTWSPVPVPTAINATVTQSNGSVFTTHETVMTVTATAPATPAWPILGAGALVPTGAVNSEDRVGTSPKDQAAAEENQCKLLGPFALLVQAALGVLALLTLVFKRFRETPKRPWKVWFFDVAKQVTGAVILHLINLMMSELGAGDLENTVADVGSKTQDEEGRKPNPCSFYLLNLAIDTTIGIPVLFVFLKVLHKIFLRTPLAKPMESISSGNYGSPPRWPWFFKQLLIYTIGLVCMKLFVWLLFALLPWLPWVGDWALRWTEGSEALQIAFVMFIFPLLMNILQYYIIDSFIKDSKRGQGYQEVRGDEADAEGDEERDRFVVDDDDDDSVAGTEDLQGRKKGEGMVETSPSPILVKSGEGSSGKGAGRKED</sequence>
<dbReference type="Proteomes" id="UP000803884">
    <property type="component" value="Unassembled WGS sequence"/>
</dbReference>
<comment type="catalytic activity">
    <reaction evidence="1">
        <text>[protein]-peptidylproline (omega=180) = [protein]-peptidylproline (omega=0)</text>
        <dbReference type="Rhea" id="RHEA:16237"/>
        <dbReference type="Rhea" id="RHEA-COMP:10747"/>
        <dbReference type="Rhea" id="RHEA-COMP:10748"/>
        <dbReference type="ChEBI" id="CHEBI:83833"/>
        <dbReference type="ChEBI" id="CHEBI:83834"/>
        <dbReference type="EC" id="5.2.1.8"/>
    </reaction>
</comment>
<gene>
    <name evidence="6" type="ORF">WHR41_07471</name>
</gene>
<dbReference type="PROSITE" id="PS50059">
    <property type="entry name" value="FKBP_PPIASE"/>
    <property type="match status" value="1"/>
</dbReference>
<feature type="transmembrane region" description="Helical" evidence="3">
    <location>
        <begin position="269"/>
        <end position="291"/>
    </location>
</feature>
<feature type="signal peptide" evidence="4">
    <location>
        <begin position="1"/>
        <end position="23"/>
    </location>
</feature>
<feature type="transmembrane region" description="Helical" evidence="3">
    <location>
        <begin position="234"/>
        <end position="257"/>
    </location>
</feature>
<evidence type="ECO:0000256" key="4">
    <source>
        <dbReference type="SAM" id="SignalP"/>
    </source>
</evidence>
<keyword evidence="3" id="KW-0812">Transmembrane</keyword>
<feature type="chain" id="PRO_5044311314" description="peptidylprolyl isomerase" evidence="4">
    <location>
        <begin position="24"/>
        <end position="525"/>
    </location>
</feature>
<protein>
    <recommendedName>
        <fullName evidence="1">peptidylprolyl isomerase</fullName>
        <ecNumber evidence="1">5.2.1.8</ecNumber>
    </recommendedName>
</protein>
<keyword evidence="7" id="KW-1185">Reference proteome</keyword>
<evidence type="ECO:0000259" key="5">
    <source>
        <dbReference type="PROSITE" id="PS50059"/>
    </source>
</evidence>
<feature type="domain" description="PPIase FKBP-type" evidence="5">
    <location>
        <begin position="59"/>
        <end position="147"/>
    </location>
</feature>
<organism evidence="6 7">
    <name type="scientific">Cladosporium halotolerans</name>
    <dbReference type="NCBI Taxonomy" id="1052096"/>
    <lineage>
        <taxon>Eukaryota</taxon>
        <taxon>Fungi</taxon>
        <taxon>Dikarya</taxon>
        <taxon>Ascomycota</taxon>
        <taxon>Pezizomycotina</taxon>
        <taxon>Dothideomycetes</taxon>
        <taxon>Dothideomycetidae</taxon>
        <taxon>Cladosporiales</taxon>
        <taxon>Cladosporiaceae</taxon>
        <taxon>Cladosporium</taxon>
    </lineage>
</organism>
<keyword evidence="3" id="KW-1133">Transmembrane helix</keyword>
<dbReference type="Gene3D" id="3.10.50.40">
    <property type="match status" value="1"/>
</dbReference>
<dbReference type="GeneID" id="96008914"/>
<dbReference type="InterPro" id="IPR022127">
    <property type="entry name" value="STIMATE/YPL162C"/>
</dbReference>
<keyword evidence="3" id="KW-0472">Membrane</keyword>
<keyword evidence="1" id="KW-0413">Isomerase</keyword>
<evidence type="ECO:0000256" key="1">
    <source>
        <dbReference type="PROSITE-ProRule" id="PRU00277"/>
    </source>
</evidence>
<evidence type="ECO:0000313" key="7">
    <source>
        <dbReference type="Proteomes" id="UP000803884"/>
    </source>
</evidence>
<dbReference type="SUPFAM" id="SSF54534">
    <property type="entry name" value="FKBP-like"/>
    <property type="match status" value="1"/>
</dbReference>
<dbReference type="Pfam" id="PF12400">
    <property type="entry name" value="STIMATE"/>
    <property type="match status" value="1"/>
</dbReference>
<dbReference type="PANTHER" id="PTHR31735">
    <property type="entry name" value="VACUOLAR MEMBRANE PROTEIN YPL162C"/>
    <property type="match status" value="1"/>
</dbReference>
<comment type="caution">
    <text evidence="6">The sequence shown here is derived from an EMBL/GenBank/DDBJ whole genome shotgun (WGS) entry which is preliminary data.</text>
</comment>
<evidence type="ECO:0000256" key="2">
    <source>
        <dbReference type="SAM" id="MobiDB-lite"/>
    </source>
</evidence>
<dbReference type="RefSeq" id="XP_069226829.1">
    <property type="nucleotide sequence ID" value="XM_069376076.1"/>
</dbReference>
<keyword evidence="4" id="KW-0732">Signal</keyword>
<reference evidence="6 7" key="1">
    <citation type="journal article" date="2020" name="Microbiol. Resour. Announc.">
        <title>Draft Genome Sequence of a Cladosporium Species Isolated from the Mesophotic Ascidian Didemnum maculosum.</title>
        <authorList>
            <person name="Gioti A."/>
            <person name="Siaperas R."/>
            <person name="Nikolaivits E."/>
            <person name="Le Goff G."/>
            <person name="Ouazzani J."/>
            <person name="Kotoulas G."/>
            <person name="Topakas E."/>
        </authorList>
    </citation>
    <scope>NUCLEOTIDE SEQUENCE [LARGE SCALE GENOMIC DNA]</scope>
    <source>
        <strain evidence="6 7">TM138-S3</strain>
    </source>
</reference>
<feature type="region of interest" description="Disordered" evidence="2">
    <location>
        <begin position="456"/>
        <end position="525"/>
    </location>
</feature>
<dbReference type="EMBL" id="JAAQHG020000032">
    <property type="protein sequence ID" value="KAL1583722.1"/>
    <property type="molecule type" value="Genomic_DNA"/>
</dbReference>
<keyword evidence="1" id="KW-0697">Rotamase</keyword>
<dbReference type="InterPro" id="IPR046357">
    <property type="entry name" value="PPIase_dom_sf"/>
</dbReference>
<evidence type="ECO:0000256" key="3">
    <source>
        <dbReference type="SAM" id="Phobius"/>
    </source>
</evidence>